<dbReference type="PRINTS" id="PR00380">
    <property type="entry name" value="KINESINHEAVY"/>
</dbReference>
<dbReference type="InterPro" id="IPR027417">
    <property type="entry name" value="P-loop_NTPase"/>
</dbReference>
<keyword evidence="6" id="KW-0505">Motor protein</keyword>
<evidence type="ECO:0000256" key="3">
    <source>
        <dbReference type="ARBA" id="ARBA00022741"/>
    </source>
</evidence>
<organism evidence="9 10">
    <name type="scientific">Aphanomyces invadans</name>
    <dbReference type="NCBI Taxonomy" id="157072"/>
    <lineage>
        <taxon>Eukaryota</taxon>
        <taxon>Sar</taxon>
        <taxon>Stramenopiles</taxon>
        <taxon>Oomycota</taxon>
        <taxon>Saprolegniomycetes</taxon>
        <taxon>Saprolegniales</taxon>
        <taxon>Verrucalvaceae</taxon>
        <taxon>Aphanomyces</taxon>
    </lineage>
</organism>
<keyword evidence="3 6" id="KW-0547">Nucleotide-binding</keyword>
<dbReference type="EMBL" id="QUSY01000158">
    <property type="protein sequence ID" value="RHY32162.1"/>
    <property type="molecule type" value="Genomic_DNA"/>
</dbReference>
<evidence type="ECO:0000256" key="7">
    <source>
        <dbReference type="SAM" id="Coils"/>
    </source>
</evidence>
<evidence type="ECO:0000256" key="5">
    <source>
        <dbReference type="ARBA" id="ARBA00023054"/>
    </source>
</evidence>
<comment type="caution">
    <text evidence="6">Lacks conserved residue(s) required for the propagation of feature annotation.</text>
</comment>
<dbReference type="InterPro" id="IPR001752">
    <property type="entry name" value="Kinesin_motor_dom"/>
</dbReference>
<accession>A0A3R6W0I7</accession>
<dbReference type="Proteomes" id="UP000285060">
    <property type="component" value="Unassembled WGS sequence"/>
</dbReference>
<evidence type="ECO:0000313" key="9">
    <source>
        <dbReference type="EMBL" id="RHY32162.1"/>
    </source>
</evidence>
<reference evidence="9 10" key="1">
    <citation type="submission" date="2018-08" db="EMBL/GenBank/DDBJ databases">
        <title>Aphanomyces genome sequencing and annotation.</title>
        <authorList>
            <person name="Minardi D."/>
            <person name="Oidtmann B."/>
            <person name="Van Der Giezen M."/>
            <person name="Studholme D.J."/>
        </authorList>
    </citation>
    <scope>NUCLEOTIDE SEQUENCE [LARGE SCALE GENOMIC DNA]</scope>
    <source>
        <strain evidence="9 10">NJM0002</strain>
    </source>
</reference>
<dbReference type="GO" id="GO:0005524">
    <property type="term" value="F:ATP binding"/>
    <property type="evidence" value="ECO:0007669"/>
    <property type="project" value="UniProtKB-UniRule"/>
</dbReference>
<keyword evidence="4 6" id="KW-0067">ATP-binding</keyword>
<evidence type="ECO:0000259" key="8">
    <source>
        <dbReference type="PROSITE" id="PS50067"/>
    </source>
</evidence>
<evidence type="ECO:0000313" key="10">
    <source>
        <dbReference type="Proteomes" id="UP000285060"/>
    </source>
</evidence>
<evidence type="ECO:0000256" key="1">
    <source>
        <dbReference type="ARBA" id="ARBA00004496"/>
    </source>
</evidence>
<dbReference type="Gene3D" id="1.20.58.1520">
    <property type="match status" value="1"/>
</dbReference>
<dbReference type="Pfam" id="PF00225">
    <property type="entry name" value="Kinesin"/>
    <property type="match status" value="1"/>
</dbReference>
<keyword evidence="10" id="KW-1185">Reference proteome</keyword>
<keyword evidence="5 7" id="KW-0175">Coiled coil</keyword>
<dbReference type="SMART" id="SM00129">
    <property type="entry name" value="KISc"/>
    <property type="match status" value="1"/>
</dbReference>
<comment type="subcellular location">
    <subcellularLocation>
        <location evidence="1">Cytoplasm</location>
    </subcellularLocation>
</comment>
<dbReference type="GO" id="GO:0007018">
    <property type="term" value="P:microtubule-based movement"/>
    <property type="evidence" value="ECO:0007669"/>
    <property type="project" value="InterPro"/>
</dbReference>
<feature type="coiled-coil region" evidence="7">
    <location>
        <begin position="728"/>
        <end position="755"/>
    </location>
</feature>
<dbReference type="GO" id="GO:0008017">
    <property type="term" value="F:microtubule binding"/>
    <property type="evidence" value="ECO:0007669"/>
    <property type="project" value="InterPro"/>
</dbReference>
<evidence type="ECO:0000256" key="2">
    <source>
        <dbReference type="ARBA" id="ARBA00022490"/>
    </source>
</evidence>
<feature type="coiled-coil region" evidence="7">
    <location>
        <begin position="449"/>
        <end position="476"/>
    </location>
</feature>
<dbReference type="Gene3D" id="3.40.850.10">
    <property type="entry name" value="Kinesin motor domain"/>
    <property type="match status" value="2"/>
</dbReference>
<dbReference type="PANTHER" id="PTHR47969:SF15">
    <property type="entry name" value="CHROMOSOME-ASSOCIATED KINESIN KIF4A-RELATED"/>
    <property type="match status" value="1"/>
</dbReference>
<proteinExistence type="inferred from homology"/>
<feature type="binding site" evidence="6">
    <location>
        <begin position="22"/>
        <end position="29"/>
    </location>
    <ligand>
        <name>ATP</name>
        <dbReference type="ChEBI" id="CHEBI:30616"/>
    </ligand>
</feature>
<comment type="similarity">
    <text evidence="6">Belongs to the TRAFAC class myosin-kinesin ATPase superfamily. Kinesin family.</text>
</comment>
<dbReference type="GO" id="GO:0003777">
    <property type="term" value="F:microtubule motor activity"/>
    <property type="evidence" value="ECO:0007669"/>
    <property type="project" value="InterPro"/>
</dbReference>
<comment type="caution">
    <text evidence="9">The sequence shown here is derived from an EMBL/GenBank/DDBJ whole genome shotgun (WGS) entry which is preliminary data.</text>
</comment>
<protein>
    <recommendedName>
        <fullName evidence="8">Kinesin motor domain-containing protein</fullName>
    </recommendedName>
</protein>
<evidence type="ECO:0000256" key="6">
    <source>
        <dbReference type="PROSITE-ProRule" id="PRU00283"/>
    </source>
</evidence>
<dbReference type="VEuPathDB" id="FungiDB:H310_00816"/>
<name>A0A3R6W0I7_9STRA</name>
<dbReference type="GO" id="GO:0051231">
    <property type="term" value="P:spindle elongation"/>
    <property type="evidence" value="ECO:0007669"/>
    <property type="project" value="TreeGrafter"/>
</dbReference>
<dbReference type="SUPFAM" id="SSF52540">
    <property type="entry name" value="P-loop containing nucleoside triphosphate hydrolases"/>
    <property type="match status" value="1"/>
</dbReference>
<dbReference type="PANTHER" id="PTHR47969">
    <property type="entry name" value="CHROMOSOME-ASSOCIATED KINESIN KIF4A-RELATED"/>
    <property type="match status" value="1"/>
</dbReference>
<dbReference type="InterPro" id="IPR036961">
    <property type="entry name" value="Kinesin_motor_dom_sf"/>
</dbReference>
<keyword evidence="2" id="KW-0963">Cytoplasm</keyword>
<dbReference type="GO" id="GO:0005737">
    <property type="term" value="C:cytoplasm"/>
    <property type="evidence" value="ECO:0007669"/>
    <property type="project" value="UniProtKB-SubCell"/>
</dbReference>
<dbReference type="GO" id="GO:0005875">
    <property type="term" value="C:microtubule associated complex"/>
    <property type="evidence" value="ECO:0007669"/>
    <property type="project" value="TreeGrafter"/>
</dbReference>
<dbReference type="AlphaFoldDB" id="A0A3R6W0I7"/>
<dbReference type="GO" id="GO:0007052">
    <property type="term" value="P:mitotic spindle organization"/>
    <property type="evidence" value="ECO:0007669"/>
    <property type="project" value="TreeGrafter"/>
</dbReference>
<sequence length="1267" mass="143537">MHAGSNVYARVAGFNTTVIGYGQTASGKSHTIGSGLTNQTEAHWGLIPRMLHEIFRKIEADKLDAQLHVSFLEIYGEDIHDLLLPITSTKTSSARTPLNLRQDRSGVFVQVGLLALGNVINALGDEQNQKKETFVPYRSSKLTRLLQDALGGNSRTLFMYGVRHDVAIFTSFLQCVHISSRGQCRRELEHASICQPREKHSKQGAMRHAHGKKPSLDAFEQQAVKNLDPRSAEVSNLHAYVSILQRELVRSMYCDNDVNETKLNTLLADPKVQQYLKSLKDKDALLEVPASSAIACHNDDMADDDDDNATIDVTRIPSYLSVLELALEKEAAVSDRTQGEHDFYVQRQALELKRRREIARRDTLEHHLRALNVNVDEYDTCQKKLAALHQRKLAQPHDESIHSEWKAAHERLQPIKKAYAAWTYTTDRYICRALVARQSPHGGVYVDRLRDAKQAIESVDDDIRSLEARLKQLQVVTEHIIETKDKEIERVRKYPQSTAKWSHLNSVQHMNDLEALYGKDMVKRILRQLEDCEKRMIEWLDKFSADPSKQWHPHAQAYLTEVMNRLHIEDTEASLMQALRKRATTLTSFLRKGPLGDQDKMELQAIDESIQTLSDTLKRLEAEHAALSQPETEKLSGEEAAAVIQDLVAVLEHSKRMELCAILAKQSSASSHGGGGSTLSSSVATAPALVLAREDFESQLHAWKLQHEREMIETLKNRDDNSDVYIALEAKEHEVADLKRQIDIMTKQIEEGKQRESAFAALQLCEKALGCHTHVDLPKTAKLTDQIQLAQTTLAELENTVAQRALLRLRNLKTASELCDDMQLGIAAPVPESSDHEERMSTELQHQLMLQGKIAEELHRLHNDMSVFSMFDSIGQNNVRDIVNLTTRLLAEGNLPLGEQALEDDTVLITLLNEMKESRLRNMEEIMQNTRHLFLELQFVPDDLKRISRKVVDRLSFAFEPLNLVERVNFYSPPKVVHPNNQERVTNGALTEWCEHASLGTYQVRKAAQASLSMIQEELDAFGMEEATDRLDFILGTRDRAISGAHRKLLEKYMQDHNAKTFNVLGASSPSTKKPNAPHFLHELDPYATELGSMLAHALDSQVLDHLQTELNEFRVLQTILTDAYTRLSSLGNIMKCVTQVRFLHYNKKIAEFESAASDSDRLLDRRTSSLRLLDEEKFRKSAAKKYPLYVSIRTRCSATATITCPSRLVQKVREEIHKWTSQTANGFDLTILGQDMQALLLDTVNLNTDLMHLSLTNNSRRSRKPV</sequence>
<feature type="domain" description="Kinesin motor" evidence="8">
    <location>
        <begin position="1"/>
        <end position="113"/>
    </location>
</feature>
<dbReference type="PROSITE" id="PS50067">
    <property type="entry name" value="KINESIN_MOTOR_2"/>
    <property type="match status" value="2"/>
</dbReference>
<dbReference type="InterPro" id="IPR027640">
    <property type="entry name" value="Kinesin-like_fam"/>
</dbReference>
<gene>
    <name evidence="9" type="ORF">DYB32_002808</name>
</gene>
<evidence type="ECO:0000256" key="4">
    <source>
        <dbReference type="ARBA" id="ARBA00022840"/>
    </source>
</evidence>
<feature type="domain" description="Kinesin motor" evidence="8">
    <location>
        <begin position="114"/>
        <end position="185"/>
    </location>
</feature>